<proteinExistence type="predicted"/>
<dbReference type="RefSeq" id="WP_188564778.1">
    <property type="nucleotide sequence ID" value="NZ_BMED01000001.1"/>
</dbReference>
<name>A0A916U953_9BURK</name>
<dbReference type="Gene3D" id="1.10.10.60">
    <property type="entry name" value="Homeodomain-like"/>
    <property type="match status" value="1"/>
</dbReference>
<comment type="caution">
    <text evidence="6">The sequence shown here is derived from an EMBL/GenBank/DDBJ whole genome shotgun (WGS) entry which is preliminary data.</text>
</comment>
<dbReference type="SUPFAM" id="SSF46689">
    <property type="entry name" value="Homeodomain-like"/>
    <property type="match status" value="1"/>
</dbReference>
<reference evidence="6" key="2">
    <citation type="submission" date="2020-09" db="EMBL/GenBank/DDBJ databases">
        <authorList>
            <person name="Sun Q."/>
            <person name="Zhou Y."/>
        </authorList>
    </citation>
    <scope>NUCLEOTIDE SEQUENCE</scope>
    <source>
        <strain evidence="6">CGMCC 1.10998</strain>
    </source>
</reference>
<dbReference type="PANTHER" id="PTHR47506">
    <property type="entry name" value="TRANSCRIPTIONAL REGULATORY PROTEIN"/>
    <property type="match status" value="1"/>
</dbReference>
<keyword evidence="1" id="KW-0805">Transcription regulation</keyword>
<protein>
    <submittedName>
        <fullName evidence="6">TetR family transcriptional regulator</fullName>
    </submittedName>
</protein>
<keyword evidence="3" id="KW-0804">Transcription</keyword>
<gene>
    <name evidence="6" type="ORF">GCM10011396_09250</name>
</gene>
<organism evidence="6 7">
    <name type="scientific">Undibacterium terreum</name>
    <dbReference type="NCBI Taxonomy" id="1224302"/>
    <lineage>
        <taxon>Bacteria</taxon>
        <taxon>Pseudomonadati</taxon>
        <taxon>Pseudomonadota</taxon>
        <taxon>Betaproteobacteria</taxon>
        <taxon>Burkholderiales</taxon>
        <taxon>Oxalobacteraceae</taxon>
        <taxon>Undibacterium</taxon>
    </lineage>
</organism>
<feature type="domain" description="HTH tetR-type" evidence="5">
    <location>
        <begin position="9"/>
        <end position="69"/>
    </location>
</feature>
<evidence type="ECO:0000256" key="3">
    <source>
        <dbReference type="ARBA" id="ARBA00023163"/>
    </source>
</evidence>
<evidence type="ECO:0000313" key="7">
    <source>
        <dbReference type="Proteomes" id="UP000637423"/>
    </source>
</evidence>
<feature type="DNA-binding region" description="H-T-H motif" evidence="4">
    <location>
        <begin position="32"/>
        <end position="51"/>
    </location>
</feature>
<dbReference type="GO" id="GO:0003677">
    <property type="term" value="F:DNA binding"/>
    <property type="evidence" value="ECO:0007669"/>
    <property type="project" value="UniProtKB-UniRule"/>
</dbReference>
<evidence type="ECO:0000313" key="6">
    <source>
        <dbReference type="EMBL" id="GGC64439.1"/>
    </source>
</evidence>
<evidence type="ECO:0000256" key="4">
    <source>
        <dbReference type="PROSITE-ProRule" id="PRU00335"/>
    </source>
</evidence>
<dbReference type="PRINTS" id="PR00455">
    <property type="entry name" value="HTHTETR"/>
</dbReference>
<reference evidence="6" key="1">
    <citation type="journal article" date="2014" name="Int. J. Syst. Evol. Microbiol.">
        <title>Complete genome sequence of Corynebacterium casei LMG S-19264T (=DSM 44701T), isolated from a smear-ripened cheese.</title>
        <authorList>
            <consortium name="US DOE Joint Genome Institute (JGI-PGF)"/>
            <person name="Walter F."/>
            <person name="Albersmeier A."/>
            <person name="Kalinowski J."/>
            <person name="Ruckert C."/>
        </authorList>
    </citation>
    <scope>NUCLEOTIDE SEQUENCE</scope>
    <source>
        <strain evidence="6">CGMCC 1.10998</strain>
    </source>
</reference>
<dbReference type="PROSITE" id="PS50977">
    <property type="entry name" value="HTH_TETR_2"/>
    <property type="match status" value="1"/>
</dbReference>
<dbReference type="Proteomes" id="UP000637423">
    <property type="component" value="Unassembled WGS sequence"/>
</dbReference>
<dbReference type="InterPro" id="IPR009057">
    <property type="entry name" value="Homeodomain-like_sf"/>
</dbReference>
<dbReference type="Gene3D" id="1.10.357.10">
    <property type="entry name" value="Tetracycline Repressor, domain 2"/>
    <property type="match status" value="1"/>
</dbReference>
<dbReference type="Pfam" id="PF00440">
    <property type="entry name" value="TetR_N"/>
    <property type="match status" value="1"/>
</dbReference>
<dbReference type="PANTHER" id="PTHR47506:SF7">
    <property type="entry name" value="TRANSCRIPTIONAL REGULATORY PROTEIN"/>
    <property type="match status" value="1"/>
</dbReference>
<evidence type="ECO:0000259" key="5">
    <source>
        <dbReference type="PROSITE" id="PS50977"/>
    </source>
</evidence>
<keyword evidence="2 4" id="KW-0238">DNA-binding</keyword>
<keyword evidence="7" id="KW-1185">Reference proteome</keyword>
<dbReference type="EMBL" id="BMED01000001">
    <property type="protein sequence ID" value="GGC64439.1"/>
    <property type="molecule type" value="Genomic_DNA"/>
</dbReference>
<sequence>MKKSKIETAETRKRIVSIASRIFMEQGLAATGIADVMKAAGLTQGGFYRHFESKEQLIAEANAAAGDNIYERLEQAIAGKSPADALETTVQLYLNQFRNDKPEYLCPLASLGTELLHSDEQVKIGAAAGYQRLVDFMAVQTRKLNLLDHGRVACAIVSTMIGAGTLSKLAPNETRRIAALDNAANMVRLLIQAAPRTTAQQDTGSPTLAAEASAT</sequence>
<dbReference type="SUPFAM" id="SSF48498">
    <property type="entry name" value="Tetracyclin repressor-like, C-terminal domain"/>
    <property type="match status" value="1"/>
</dbReference>
<dbReference type="AlphaFoldDB" id="A0A916U953"/>
<dbReference type="InterPro" id="IPR036271">
    <property type="entry name" value="Tet_transcr_reg_TetR-rel_C_sf"/>
</dbReference>
<evidence type="ECO:0000256" key="2">
    <source>
        <dbReference type="ARBA" id="ARBA00023125"/>
    </source>
</evidence>
<evidence type="ECO:0000256" key="1">
    <source>
        <dbReference type="ARBA" id="ARBA00023015"/>
    </source>
</evidence>
<accession>A0A916U953</accession>
<dbReference type="InterPro" id="IPR001647">
    <property type="entry name" value="HTH_TetR"/>
</dbReference>